<dbReference type="RefSeq" id="WP_167241085.1">
    <property type="nucleotide sequence ID" value="NZ_WHJF01000207.1"/>
</dbReference>
<gene>
    <name evidence="1" type="ORF">F1735_32675</name>
</gene>
<protein>
    <submittedName>
        <fullName evidence="1">Lytic transglycosylase</fullName>
    </submittedName>
</protein>
<reference evidence="1 2" key="1">
    <citation type="submission" date="2019-10" db="EMBL/GenBank/DDBJ databases">
        <title>Taxonomy of Antarctic Massilia spp.: description of Massilia rubra sp. nov., Massilia aquatica sp. nov., Massilia mucilaginosa sp. nov., Massilia frigida sp. nov. isolated from streams, lakes and regoliths.</title>
        <authorList>
            <person name="Holochova P."/>
            <person name="Sedlacek I."/>
            <person name="Kralova S."/>
            <person name="Maslanova I."/>
            <person name="Busse H.-J."/>
            <person name="Stankova E."/>
            <person name="Vrbovska V."/>
            <person name="Kovarovic V."/>
            <person name="Bartak M."/>
            <person name="Svec P."/>
            <person name="Pantucek R."/>
        </authorList>
    </citation>
    <scope>NUCLEOTIDE SEQUENCE [LARGE SCALE GENOMIC DNA]</scope>
    <source>
        <strain evidence="1 2">CCM 8694</strain>
    </source>
</reference>
<organism evidence="1 2">
    <name type="scientific">Massilia genomosp. 1</name>
    <dbReference type="NCBI Taxonomy" id="2609280"/>
    <lineage>
        <taxon>Bacteria</taxon>
        <taxon>Pseudomonadati</taxon>
        <taxon>Pseudomonadota</taxon>
        <taxon>Betaproteobacteria</taxon>
        <taxon>Burkholderiales</taxon>
        <taxon>Oxalobacteraceae</taxon>
        <taxon>Telluria group</taxon>
        <taxon>Massilia</taxon>
    </lineage>
</organism>
<dbReference type="EMBL" id="WHJF01000207">
    <property type="protein sequence ID" value="NHZ66970.1"/>
    <property type="molecule type" value="Genomic_DNA"/>
</dbReference>
<name>A0ABX0N1T5_9BURK</name>
<keyword evidence="2" id="KW-1185">Reference proteome</keyword>
<evidence type="ECO:0000313" key="1">
    <source>
        <dbReference type="EMBL" id="NHZ66970.1"/>
    </source>
</evidence>
<sequence length="157" mass="18027">MNRPIFFCKSWFRAKKKPTEVWSEDQAKLAHANKRTYTVLVDSVDEPYCFLDIAEGVVGVGFLDEFLRESLTYAFQEIEPGKLFLTMATHREFDGSADKVTSGISYLFEQNGSVEIRREFFNPHRLETVASTADVSSNYSAMPDFGNYDDLIRVERN</sequence>
<proteinExistence type="predicted"/>
<accession>A0ABX0N1T5</accession>
<dbReference type="Proteomes" id="UP000610594">
    <property type="component" value="Unassembled WGS sequence"/>
</dbReference>
<comment type="caution">
    <text evidence="1">The sequence shown here is derived from an EMBL/GenBank/DDBJ whole genome shotgun (WGS) entry which is preliminary data.</text>
</comment>
<evidence type="ECO:0000313" key="2">
    <source>
        <dbReference type="Proteomes" id="UP000610594"/>
    </source>
</evidence>